<gene>
    <name evidence="1" type="ORF">H103_00780</name>
</gene>
<evidence type="ECO:0000313" key="1">
    <source>
        <dbReference type="EMBL" id="EZF56861.1"/>
    </source>
</evidence>
<dbReference type="HOGENOM" id="CLU_1932690_0_0_1"/>
<protein>
    <submittedName>
        <fullName evidence="1">Uncharacterized protein</fullName>
    </submittedName>
</protein>
<reference evidence="1" key="1">
    <citation type="submission" date="2014-02" db="EMBL/GenBank/DDBJ databases">
        <title>The Genome Sequence of Trichophyton rubrum (morphotype fischeri) CBS 288.86.</title>
        <authorList>
            <consortium name="The Broad Institute Genomics Platform"/>
            <person name="Cuomo C.A."/>
            <person name="White T.C."/>
            <person name="Graser Y."/>
            <person name="Martinez-Rossi N."/>
            <person name="Heitman J."/>
            <person name="Young S.K."/>
            <person name="Zeng Q."/>
            <person name="Gargeya S."/>
            <person name="Abouelleil A."/>
            <person name="Alvarado L."/>
            <person name="Chapman S.B."/>
            <person name="Gainer-Dewar J."/>
            <person name="Goldberg J."/>
            <person name="Griggs A."/>
            <person name="Gujja S."/>
            <person name="Hansen M."/>
            <person name="Howarth C."/>
            <person name="Imamovic A."/>
            <person name="Larimer J."/>
            <person name="Martinez D."/>
            <person name="Murphy C."/>
            <person name="Pearson M.D."/>
            <person name="Persinoti G."/>
            <person name="Poon T."/>
            <person name="Priest M."/>
            <person name="Roberts A.D."/>
            <person name="Saif S."/>
            <person name="Shea T.D."/>
            <person name="Sykes S.N."/>
            <person name="Wortman J."/>
            <person name="Nusbaum C."/>
            <person name="Birren B."/>
        </authorList>
    </citation>
    <scope>NUCLEOTIDE SEQUENCE [LARGE SCALE GENOMIC DNA]</scope>
    <source>
        <strain evidence="1">CBS 288.86</strain>
    </source>
</reference>
<name>A0A022WFD4_TRIRU</name>
<dbReference type="GO" id="GO:0006433">
    <property type="term" value="P:prolyl-tRNA aminoacylation"/>
    <property type="evidence" value="ECO:0007669"/>
    <property type="project" value="TreeGrafter"/>
</dbReference>
<dbReference type="Proteomes" id="UP000023758">
    <property type="component" value="Unassembled WGS sequence"/>
</dbReference>
<dbReference type="InterPro" id="IPR050062">
    <property type="entry name" value="Pro-tRNA_synthetase"/>
</dbReference>
<dbReference type="SUPFAM" id="SSF55681">
    <property type="entry name" value="Class II aaRS and biotin synthetases"/>
    <property type="match status" value="1"/>
</dbReference>
<accession>A0A022WFD4</accession>
<feature type="non-terminal residue" evidence="1">
    <location>
        <position position="131"/>
    </location>
</feature>
<dbReference type="Gene3D" id="3.30.930.10">
    <property type="entry name" value="Bira Bifunctional Protein, Domain 2"/>
    <property type="match status" value="1"/>
</dbReference>
<dbReference type="PANTHER" id="PTHR42753">
    <property type="entry name" value="MITOCHONDRIAL RIBOSOME PROTEIN L39/PROLYL-TRNA LIGASE FAMILY MEMBER"/>
    <property type="match status" value="1"/>
</dbReference>
<dbReference type="GO" id="GO:0004827">
    <property type="term" value="F:proline-tRNA ligase activity"/>
    <property type="evidence" value="ECO:0007669"/>
    <property type="project" value="TreeGrafter"/>
</dbReference>
<organism evidence="1">
    <name type="scientific">Trichophyton rubrum CBS 288.86</name>
    <dbReference type="NCBI Taxonomy" id="1215330"/>
    <lineage>
        <taxon>Eukaryota</taxon>
        <taxon>Fungi</taxon>
        <taxon>Dikarya</taxon>
        <taxon>Ascomycota</taxon>
        <taxon>Pezizomycotina</taxon>
        <taxon>Eurotiomycetes</taxon>
        <taxon>Eurotiomycetidae</taxon>
        <taxon>Onygenales</taxon>
        <taxon>Arthrodermataceae</taxon>
        <taxon>Trichophyton</taxon>
    </lineage>
</organism>
<dbReference type="GO" id="GO:0005739">
    <property type="term" value="C:mitochondrion"/>
    <property type="evidence" value="ECO:0007669"/>
    <property type="project" value="TreeGrafter"/>
</dbReference>
<sequence length="131" mass="14861">MFLQAGLERGPKSLHWRPVLNIPFAGQVQSLRRYHDDTRNRASSFWIPSGGIAESKNGVDSNDLLIRAGFLRQPYSGVFHLLPLGLRVQEKLERLIDKYMRKLSASKLSLSSLSSQALWKKSGRLHDDDSE</sequence>
<proteinExistence type="predicted"/>
<dbReference type="AlphaFoldDB" id="A0A022WFD4"/>
<dbReference type="PANTHER" id="PTHR42753:SF2">
    <property type="entry name" value="PROLINE--TRNA LIGASE"/>
    <property type="match status" value="1"/>
</dbReference>
<dbReference type="EMBL" id="KK207706">
    <property type="protein sequence ID" value="EZF56861.1"/>
    <property type="molecule type" value="Genomic_DNA"/>
</dbReference>
<dbReference type="InterPro" id="IPR045864">
    <property type="entry name" value="aa-tRNA-synth_II/BPL/LPL"/>
</dbReference>